<feature type="region of interest" description="Disordered" evidence="1">
    <location>
        <begin position="187"/>
        <end position="227"/>
    </location>
</feature>
<feature type="compositionally biased region" description="Basic and acidic residues" evidence="1">
    <location>
        <begin position="187"/>
        <end position="198"/>
    </location>
</feature>
<accession>A0AAJ6ZT63</accession>
<proteinExistence type="predicted"/>
<feature type="non-terminal residue" evidence="2">
    <location>
        <position position="227"/>
    </location>
</feature>
<dbReference type="GeneID" id="106125853"/>
<feature type="non-terminal residue" evidence="2">
    <location>
        <position position="1"/>
    </location>
</feature>
<dbReference type="AlphaFoldDB" id="A0AAJ6ZT63"/>
<dbReference type="RefSeq" id="XP_013178717.1">
    <property type="nucleotide sequence ID" value="XM_013323263.1"/>
</dbReference>
<dbReference type="Proteomes" id="UP000694872">
    <property type="component" value="Unplaced"/>
</dbReference>
<reference evidence="2" key="1">
    <citation type="submission" date="2025-08" db="UniProtKB">
        <authorList>
            <consortium name="RefSeq"/>
        </authorList>
    </citation>
    <scope>IDENTIFICATION</scope>
</reference>
<name>A0AAJ6ZT63_PAPXU</name>
<protein>
    <submittedName>
        <fullName evidence="2">Uncharacterized protein LOC106125853</fullName>
    </submittedName>
</protein>
<feature type="compositionally biased region" description="Basic residues" evidence="1">
    <location>
        <begin position="203"/>
        <end position="214"/>
    </location>
</feature>
<sequence>GPPPQAATPWEIEAGVLAEAYWARAEQRARGEVPAPEGLSRAQEARRRTTVELWASGPELHGPRRMHAEYDVRTIEAIRPQLPEWCGRSHGSLTFSLTQVLSGHGCFGRYLWRIGREETALCHGCGDPEDTAQHTLEVCCAWSEERRTLVAAFGDDLSLPGVIRAMLGSERSWDAVASFCEEVISQKEAPERERERDPQAPPLRRRKVGRRRRQYVAALPPPHDSPR</sequence>
<evidence type="ECO:0000313" key="2">
    <source>
        <dbReference type="RefSeq" id="XP_013178717.1"/>
    </source>
</evidence>
<gene>
    <name evidence="2" type="primary">LOC106125853</name>
</gene>
<evidence type="ECO:0000256" key="1">
    <source>
        <dbReference type="SAM" id="MobiDB-lite"/>
    </source>
</evidence>
<dbReference type="KEGG" id="pxu:106125853"/>
<organism evidence="2">
    <name type="scientific">Papilio xuthus</name>
    <name type="common">Asian swallowtail butterfly</name>
    <dbReference type="NCBI Taxonomy" id="66420"/>
    <lineage>
        <taxon>Eukaryota</taxon>
        <taxon>Metazoa</taxon>
        <taxon>Ecdysozoa</taxon>
        <taxon>Arthropoda</taxon>
        <taxon>Hexapoda</taxon>
        <taxon>Insecta</taxon>
        <taxon>Pterygota</taxon>
        <taxon>Neoptera</taxon>
        <taxon>Endopterygota</taxon>
        <taxon>Lepidoptera</taxon>
        <taxon>Glossata</taxon>
        <taxon>Ditrysia</taxon>
        <taxon>Papilionoidea</taxon>
        <taxon>Papilionidae</taxon>
        <taxon>Papilioninae</taxon>
        <taxon>Papilio</taxon>
    </lineage>
</organism>